<reference evidence="10" key="1">
    <citation type="submission" date="2025-08" db="UniProtKB">
        <authorList>
            <consortium name="Ensembl"/>
        </authorList>
    </citation>
    <scope>IDENTIFICATION</scope>
</reference>
<dbReference type="Ensembl" id="ENSMMOT00000002585.1">
    <property type="protein sequence ID" value="ENSMMOP00000002544.1"/>
    <property type="gene ID" value="ENSMMOG00000002066.1"/>
</dbReference>
<name>A0A3Q3W2A7_MOLML</name>
<evidence type="ECO:0000313" key="11">
    <source>
        <dbReference type="Proteomes" id="UP000261620"/>
    </source>
</evidence>
<feature type="transmembrane region" description="Helical" evidence="9">
    <location>
        <begin position="166"/>
        <end position="192"/>
    </location>
</feature>
<keyword evidence="11" id="KW-1185">Reference proteome</keyword>
<feature type="repeat" description="Solcar" evidence="7">
    <location>
        <begin position="107"/>
        <end position="194"/>
    </location>
</feature>
<evidence type="ECO:0000313" key="10">
    <source>
        <dbReference type="Ensembl" id="ENSMMOP00000002544.1"/>
    </source>
</evidence>
<dbReference type="Proteomes" id="UP000261620">
    <property type="component" value="Unplaced"/>
</dbReference>
<dbReference type="PRINTS" id="PR00926">
    <property type="entry name" value="MITOCARRIER"/>
</dbReference>
<dbReference type="GO" id="GO:0055085">
    <property type="term" value="P:transmembrane transport"/>
    <property type="evidence" value="ECO:0007669"/>
    <property type="project" value="InterPro"/>
</dbReference>
<dbReference type="OMA" id="QSFMCVG"/>
<reference evidence="10" key="2">
    <citation type="submission" date="2025-09" db="UniProtKB">
        <authorList>
            <consortium name="Ensembl"/>
        </authorList>
    </citation>
    <scope>IDENTIFICATION</scope>
</reference>
<keyword evidence="6 7" id="KW-0472">Membrane</keyword>
<dbReference type="PROSITE" id="PS50920">
    <property type="entry name" value="SOLCAR"/>
    <property type="match status" value="3"/>
</dbReference>
<protein>
    <recommendedName>
        <fullName evidence="12">Solute carrier family 25 member 43</fullName>
    </recommendedName>
</protein>
<dbReference type="InterPro" id="IPR023395">
    <property type="entry name" value="MCP_dom_sf"/>
</dbReference>
<proteinExistence type="inferred from homology"/>
<dbReference type="Gene3D" id="1.50.40.10">
    <property type="entry name" value="Mitochondrial carrier domain"/>
    <property type="match status" value="1"/>
</dbReference>
<sequence length="345" mass="38834">MATVKKDERLTRSQSFMCVGFAGFFSRTATSPLEVVKIKSQVGTFHCKRGFWQSVLLIYQHEGLRGFWKGNLASCLRLFPYTAVHLATYKKIVHLHMDELGFISQWRAILAGGLAGMAAALVTYPLEVAETRLIAQSCRQPTYIGVVPTLSKIYRTEGLLALYRGFSLSVLGVFACIYMSSFIQILLISCLWQEPPFRFTPLQNFINGCVAAGVAQTLSHPFETVKRKMQAQSARLPHFGGVDVHFSGMTDCFVQVVRHKGVLSLWNGLTANTIKIVPYFGLLFTCFEMCKQVCLYRNGYIVSPLSYKPAPGVDQSLRPYELEEVKRYLRNRNFGSGESSFGNRW</sequence>
<evidence type="ECO:0000256" key="4">
    <source>
        <dbReference type="ARBA" id="ARBA00022692"/>
    </source>
</evidence>
<dbReference type="SUPFAM" id="SSF103506">
    <property type="entry name" value="Mitochondrial carrier"/>
    <property type="match status" value="1"/>
</dbReference>
<evidence type="ECO:0000256" key="2">
    <source>
        <dbReference type="ARBA" id="ARBA00006375"/>
    </source>
</evidence>
<evidence type="ECO:0000256" key="8">
    <source>
        <dbReference type="RuleBase" id="RU000488"/>
    </source>
</evidence>
<keyword evidence="3 8" id="KW-0813">Transport</keyword>
<evidence type="ECO:0000256" key="7">
    <source>
        <dbReference type="PROSITE-ProRule" id="PRU00282"/>
    </source>
</evidence>
<evidence type="ECO:0000256" key="3">
    <source>
        <dbReference type="ARBA" id="ARBA00022448"/>
    </source>
</evidence>
<evidence type="ECO:0008006" key="12">
    <source>
        <dbReference type="Google" id="ProtNLM"/>
    </source>
</evidence>
<comment type="similarity">
    <text evidence="2 8">Belongs to the mitochondrial carrier (TC 2.A.29) family.</text>
</comment>
<evidence type="ECO:0000256" key="9">
    <source>
        <dbReference type="SAM" id="Phobius"/>
    </source>
</evidence>
<dbReference type="GO" id="GO:0016020">
    <property type="term" value="C:membrane"/>
    <property type="evidence" value="ECO:0007669"/>
    <property type="project" value="UniProtKB-SubCell"/>
</dbReference>
<keyword evidence="9" id="KW-1133">Transmembrane helix</keyword>
<dbReference type="AlphaFoldDB" id="A0A3Q3W2A7"/>
<keyword evidence="4 7" id="KW-0812">Transmembrane</keyword>
<dbReference type="PANTHER" id="PTHR24089">
    <property type="entry name" value="SOLUTE CARRIER FAMILY 25"/>
    <property type="match status" value="1"/>
</dbReference>
<dbReference type="InterPro" id="IPR018108">
    <property type="entry name" value="MCP_transmembrane"/>
</dbReference>
<feature type="repeat" description="Solcar" evidence="7">
    <location>
        <begin position="14"/>
        <end position="95"/>
    </location>
</feature>
<evidence type="ECO:0000256" key="5">
    <source>
        <dbReference type="ARBA" id="ARBA00022737"/>
    </source>
</evidence>
<dbReference type="Pfam" id="PF00153">
    <property type="entry name" value="Mito_carr"/>
    <property type="match status" value="3"/>
</dbReference>
<evidence type="ECO:0000256" key="1">
    <source>
        <dbReference type="ARBA" id="ARBA00004141"/>
    </source>
</evidence>
<organism evidence="10 11">
    <name type="scientific">Mola mola</name>
    <name type="common">Ocean sunfish</name>
    <name type="synonym">Tetraodon mola</name>
    <dbReference type="NCBI Taxonomy" id="94237"/>
    <lineage>
        <taxon>Eukaryota</taxon>
        <taxon>Metazoa</taxon>
        <taxon>Chordata</taxon>
        <taxon>Craniata</taxon>
        <taxon>Vertebrata</taxon>
        <taxon>Euteleostomi</taxon>
        <taxon>Actinopterygii</taxon>
        <taxon>Neopterygii</taxon>
        <taxon>Teleostei</taxon>
        <taxon>Neoteleostei</taxon>
        <taxon>Acanthomorphata</taxon>
        <taxon>Eupercaria</taxon>
        <taxon>Tetraodontiformes</taxon>
        <taxon>Molidae</taxon>
        <taxon>Mola</taxon>
    </lineage>
</organism>
<evidence type="ECO:0000256" key="6">
    <source>
        <dbReference type="ARBA" id="ARBA00023136"/>
    </source>
</evidence>
<accession>A0A3Q3W2A7</accession>
<comment type="subcellular location">
    <subcellularLocation>
        <location evidence="1">Membrane</location>
        <topology evidence="1">Multi-pass membrane protein</topology>
    </subcellularLocation>
</comment>
<feature type="repeat" description="Solcar" evidence="7">
    <location>
        <begin position="199"/>
        <end position="293"/>
    </location>
</feature>
<keyword evidence="5" id="KW-0677">Repeat</keyword>
<dbReference type="STRING" id="94237.ENSMMOP00000002544"/>
<dbReference type="InterPro" id="IPR002067">
    <property type="entry name" value="MCP"/>
</dbReference>